<sequence length="468" mass="51259">MAPETDASCDASAPHASDLEGDMFSPRQCPSLHELGLSQHLVRAIRSLYDNTGSLEKRRWLTRPVRQYRTTLGAKGSDAFAGESLTESSFDGQLENVEARRPSTPVGGCVSRSRPSSAFRVGGPPGVASRPASANKVSRGMGPRLWAPGAPYDSCRSRRPWSARSSQTSATSLGGSTKGLAQYMPEGQEPCGACDCTVDSTCFNCMCSMAEPPLLRRQGRRPSDLLLMHRSASARRRPASRPAGVTQADELQPGRDVQARQMKQARIRDWLARKEAELEVRRRQRQDEEMLQQQKKQMEVSQKDRQEAELQRQRSGRLRFAARRRQEMDLELQQHRACPLSAREPRENRDFQAVKGRTLAAYATPRPGSQRRERPGSAPRCTAIFRPVGYVEDRRSELDHGGDLAGQRGPARGLGPVIEVGRLEATSACVPNRAALSLQRFASAAAANEGGGADPAGACPDGNLRGCF</sequence>
<feature type="region of interest" description="Disordered" evidence="1">
    <location>
        <begin position="231"/>
        <end position="258"/>
    </location>
</feature>
<organism evidence="2 3">
    <name type="scientific">Symbiodinium necroappetens</name>
    <dbReference type="NCBI Taxonomy" id="1628268"/>
    <lineage>
        <taxon>Eukaryota</taxon>
        <taxon>Sar</taxon>
        <taxon>Alveolata</taxon>
        <taxon>Dinophyceae</taxon>
        <taxon>Suessiales</taxon>
        <taxon>Symbiodiniaceae</taxon>
        <taxon>Symbiodinium</taxon>
    </lineage>
</organism>
<protein>
    <submittedName>
        <fullName evidence="2">Uncharacterized protein</fullName>
    </submittedName>
</protein>
<feature type="region of interest" description="Disordered" evidence="1">
    <location>
        <begin position="99"/>
        <end position="176"/>
    </location>
</feature>
<gene>
    <name evidence="2" type="ORF">SNEC2469_LOCUS6472</name>
</gene>
<dbReference type="EMBL" id="CAJNJA010011331">
    <property type="protein sequence ID" value="CAE7270591.1"/>
    <property type="molecule type" value="Genomic_DNA"/>
</dbReference>
<proteinExistence type="predicted"/>
<feature type="region of interest" description="Disordered" evidence="1">
    <location>
        <begin position="1"/>
        <end position="25"/>
    </location>
</feature>
<comment type="caution">
    <text evidence="2">The sequence shown here is derived from an EMBL/GenBank/DDBJ whole genome shotgun (WGS) entry which is preliminary data.</text>
</comment>
<dbReference type="OrthoDB" id="440637at2759"/>
<dbReference type="Proteomes" id="UP000601435">
    <property type="component" value="Unassembled WGS sequence"/>
</dbReference>
<evidence type="ECO:0000313" key="2">
    <source>
        <dbReference type="EMBL" id="CAE7270591.1"/>
    </source>
</evidence>
<evidence type="ECO:0000313" key="3">
    <source>
        <dbReference type="Proteomes" id="UP000601435"/>
    </source>
</evidence>
<feature type="compositionally biased region" description="Basic and acidic residues" evidence="1">
    <location>
        <begin position="296"/>
        <end position="312"/>
    </location>
</feature>
<name>A0A812MIS7_9DINO</name>
<keyword evidence="3" id="KW-1185">Reference proteome</keyword>
<accession>A0A812MIS7</accession>
<evidence type="ECO:0000256" key="1">
    <source>
        <dbReference type="SAM" id="MobiDB-lite"/>
    </source>
</evidence>
<reference evidence="2" key="1">
    <citation type="submission" date="2021-02" db="EMBL/GenBank/DDBJ databases">
        <authorList>
            <person name="Dougan E. K."/>
            <person name="Rhodes N."/>
            <person name="Thang M."/>
            <person name="Chan C."/>
        </authorList>
    </citation>
    <scope>NUCLEOTIDE SEQUENCE</scope>
</reference>
<dbReference type="AlphaFoldDB" id="A0A812MIS7"/>
<feature type="compositionally biased region" description="Polar residues" evidence="1">
    <location>
        <begin position="163"/>
        <end position="175"/>
    </location>
</feature>
<feature type="region of interest" description="Disordered" evidence="1">
    <location>
        <begin position="282"/>
        <end position="318"/>
    </location>
</feature>